<dbReference type="AlphaFoldDB" id="A0A9E7N813"/>
<feature type="region of interest" description="Disordered" evidence="1">
    <location>
        <begin position="211"/>
        <end position="236"/>
    </location>
</feature>
<dbReference type="EMBL" id="CP100355">
    <property type="protein sequence ID" value="UTF53429.1"/>
    <property type="molecule type" value="Genomic_DNA"/>
</dbReference>
<proteinExistence type="predicted"/>
<organism evidence="2 3">
    <name type="scientific">Natronosalvus rutilus</name>
    <dbReference type="NCBI Taxonomy" id="2953753"/>
    <lineage>
        <taxon>Archaea</taxon>
        <taxon>Methanobacteriati</taxon>
        <taxon>Methanobacteriota</taxon>
        <taxon>Stenosarchaea group</taxon>
        <taxon>Halobacteria</taxon>
        <taxon>Halobacteriales</taxon>
        <taxon>Natrialbaceae</taxon>
        <taxon>Natronosalvus</taxon>
    </lineage>
</organism>
<keyword evidence="2" id="KW-0269">Exonuclease</keyword>
<sequence length="428" mass="44103">MTMEGRATVDSSASPAPTLERLESADFVRIVTRADGDGLAAAGLLARTLTDCETPFQVTVGKTIGDRTARLQPSDDRTPGTVSVAIGPHDAGSDTDTDADVADVVSLETETRPATLAAAELACDLEGSPDPVLTLAGSIAAGIEPGAGESEWVLESALESGRLERRPGVGVPTADVVDGLTASMGCLAPWSGDEGAVADALEGLGIDVDVTGDGDDNDGNGDAIDLDPDSDPDPNTHRTIGSVVALDVVSDDDASEHAATAIGRFLRPYAITDGRPFATLEGYADVLEATAALEAGTGVALAMGHEARKPALEAWRTCGRRVHAAIDDASTGRYDGLFVVDVGDAPVRPAARLVLAYRSPEPAVLALGDEEAALATRDASGFGPTLEAIARDLEIGAVYDVGRRGGTLRYGDREQDNETVIAAVREHL</sequence>
<dbReference type="Proteomes" id="UP001056855">
    <property type="component" value="Chromosome"/>
</dbReference>
<gene>
    <name evidence="2" type="ORF">NGM29_16925</name>
</gene>
<keyword evidence="2" id="KW-0540">Nuclease</keyword>
<name>A0A9E7N813_9EURY</name>
<feature type="compositionally biased region" description="Acidic residues" evidence="1">
    <location>
        <begin position="211"/>
        <end position="232"/>
    </location>
</feature>
<keyword evidence="2" id="KW-0378">Hydrolase</keyword>
<evidence type="ECO:0000313" key="3">
    <source>
        <dbReference type="Proteomes" id="UP001056855"/>
    </source>
</evidence>
<evidence type="ECO:0000256" key="1">
    <source>
        <dbReference type="SAM" id="MobiDB-lite"/>
    </source>
</evidence>
<dbReference type="RefSeq" id="WP_254157886.1">
    <property type="nucleotide sequence ID" value="NZ_CP100355.1"/>
</dbReference>
<keyword evidence="3" id="KW-1185">Reference proteome</keyword>
<accession>A0A9E7N813</accession>
<dbReference type="GeneID" id="73291765"/>
<dbReference type="KEGG" id="sawl:NGM29_16925"/>
<dbReference type="GO" id="GO:0004527">
    <property type="term" value="F:exonuclease activity"/>
    <property type="evidence" value="ECO:0007669"/>
    <property type="project" value="UniProtKB-KW"/>
</dbReference>
<evidence type="ECO:0000313" key="2">
    <source>
        <dbReference type="EMBL" id="UTF53429.1"/>
    </source>
</evidence>
<reference evidence="2" key="1">
    <citation type="submission" date="2022-06" db="EMBL/GenBank/DDBJ databases">
        <title>Diverse halophilic archaea isolated from saline environments.</title>
        <authorList>
            <person name="Cui H.-L."/>
        </authorList>
    </citation>
    <scope>NUCLEOTIDE SEQUENCE</scope>
    <source>
        <strain evidence="2">WLHS1</strain>
    </source>
</reference>
<protein>
    <submittedName>
        <fullName evidence="2">Exonuclease</fullName>
    </submittedName>
</protein>